<dbReference type="AlphaFoldDB" id="A0A814ENH3"/>
<protein>
    <recommendedName>
        <fullName evidence="2">LysM domain-containing protein</fullName>
    </recommendedName>
</protein>
<evidence type="ECO:0000313" key="3">
    <source>
        <dbReference type="EMBL" id="CAF0974665.1"/>
    </source>
</evidence>
<feature type="compositionally biased region" description="Low complexity" evidence="1">
    <location>
        <begin position="139"/>
        <end position="158"/>
    </location>
</feature>
<dbReference type="PANTHER" id="PTHR20932">
    <property type="entry name" value="LYSM AND PUTATIVE PEPTIDOGLYCAN-BINDING DOMAIN-CONTAINING PROTEIN"/>
    <property type="match status" value="1"/>
</dbReference>
<dbReference type="Gene3D" id="3.10.350.10">
    <property type="entry name" value="LysM domain"/>
    <property type="match status" value="1"/>
</dbReference>
<dbReference type="OrthoDB" id="2107166at2759"/>
<dbReference type="CDD" id="cd00118">
    <property type="entry name" value="LysM"/>
    <property type="match status" value="1"/>
</dbReference>
<keyword evidence="4" id="KW-1185">Reference proteome</keyword>
<sequence>MDKLPSDNSSTGFATAPLTSTEARTLRDVVHSSKHTGRNYGSLAKSQLQPTFYISHKVEIDDTLQRLALKYSINTQEIKRINKLWSDAELRLLPYVYIPVNSTQLSTLQTIYPSLDILQNLPSLTGQHRQASITDDKTPSSMRSSDSSTSIPTTNTSSYHDYFSKIDQQIRQTKKSLQSLDVNRQDPNSQSNSNTNEINSNQTTMWNNERHKGIHHLSDNSAFVNITTQNSREKYISTALQRIQREKDNFDEL</sequence>
<dbReference type="PANTHER" id="PTHR20932:SF8">
    <property type="entry name" value="LD22649P"/>
    <property type="match status" value="1"/>
</dbReference>
<evidence type="ECO:0000259" key="2">
    <source>
        <dbReference type="PROSITE" id="PS51782"/>
    </source>
</evidence>
<reference evidence="3" key="1">
    <citation type="submission" date="2021-02" db="EMBL/GenBank/DDBJ databases">
        <authorList>
            <person name="Nowell W R."/>
        </authorList>
    </citation>
    <scope>NUCLEOTIDE SEQUENCE</scope>
</reference>
<evidence type="ECO:0000313" key="4">
    <source>
        <dbReference type="Proteomes" id="UP000663832"/>
    </source>
</evidence>
<dbReference type="InterPro" id="IPR045030">
    <property type="entry name" value="LYSM1-4"/>
</dbReference>
<evidence type="ECO:0000256" key="1">
    <source>
        <dbReference type="SAM" id="MobiDB-lite"/>
    </source>
</evidence>
<gene>
    <name evidence="3" type="ORF">QVE165_LOCUS13525</name>
</gene>
<name>A0A814ENH3_9BILA</name>
<dbReference type="PROSITE" id="PS51782">
    <property type="entry name" value="LYSM"/>
    <property type="match status" value="1"/>
</dbReference>
<dbReference type="Proteomes" id="UP000663832">
    <property type="component" value="Unassembled WGS sequence"/>
</dbReference>
<organism evidence="3 4">
    <name type="scientific">Adineta steineri</name>
    <dbReference type="NCBI Taxonomy" id="433720"/>
    <lineage>
        <taxon>Eukaryota</taxon>
        <taxon>Metazoa</taxon>
        <taxon>Spiralia</taxon>
        <taxon>Gnathifera</taxon>
        <taxon>Rotifera</taxon>
        <taxon>Eurotatoria</taxon>
        <taxon>Bdelloidea</taxon>
        <taxon>Adinetida</taxon>
        <taxon>Adinetidae</taxon>
        <taxon>Adineta</taxon>
    </lineage>
</organism>
<feature type="domain" description="LysM" evidence="2">
    <location>
        <begin position="54"/>
        <end position="98"/>
    </location>
</feature>
<dbReference type="Pfam" id="PF01476">
    <property type="entry name" value="LysM"/>
    <property type="match status" value="1"/>
</dbReference>
<dbReference type="InterPro" id="IPR018392">
    <property type="entry name" value="LysM"/>
</dbReference>
<feature type="region of interest" description="Disordered" evidence="1">
    <location>
        <begin position="128"/>
        <end position="158"/>
    </location>
</feature>
<comment type="caution">
    <text evidence="3">The sequence shown here is derived from an EMBL/GenBank/DDBJ whole genome shotgun (WGS) entry which is preliminary data.</text>
</comment>
<feature type="region of interest" description="Disordered" evidence="1">
    <location>
        <begin position="177"/>
        <end position="200"/>
    </location>
</feature>
<proteinExistence type="predicted"/>
<dbReference type="SUPFAM" id="SSF54106">
    <property type="entry name" value="LysM domain"/>
    <property type="match status" value="1"/>
</dbReference>
<accession>A0A814ENH3</accession>
<dbReference type="EMBL" id="CAJNOM010000069">
    <property type="protein sequence ID" value="CAF0974665.1"/>
    <property type="molecule type" value="Genomic_DNA"/>
</dbReference>
<dbReference type="InterPro" id="IPR036779">
    <property type="entry name" value="LysM_dom_sf"/>
</dbReference>